<dbReference type="AlphaFoldDB" id="A0A4S4D2T4"/>
<gene>
    <name evidence="1" type="ORF">TEA_010065</name>
</gene>
<organism evidence="1 2">
    <name type="scientific">Camellia sinensis var. sinensis</name>
    <name type="common">China tea</name>
    <dbReference type="NCBI Taxonomy" id="542762"/>
    <lineage>
        <taxon>Eukaryota</taxon>
        <taxon>Viridiplantae</taxon>
        <taxon>Streptophyta</taxon>
        <taxon>Embryophyta</taxon>
        <taxon>Tracheophyta</taxon>
        <taxon>Spermatophyta</taxon>
        <taxon>Magnoliopsida</taxon>
        <taxon>eudicotyledons</taxon>
        <taxon>Gunneridae</taxon>
        <taxon>Pentapetalae</taxon>
        <taxon>asterids</taxon>
        <taxon>Ericales</taxon>
        <taxon>Theaceae</taxon>
        <taxon>Camellia</taxon>
    </lineage>
</organism>
<protein>
    <submittedName>
        <fullName evidence="1">Uncharacterized protein</fullName>
    </submittedName>
</protein>
<evidence type="ECO:0000313" key="1">
    <source>
        <dbReference type="EMBL" id="THF96584.1"/>
    </source>
</evidence>
<dbReference type="EMBL" id="SDRB02012831">
    <property type="protein sequence ID" value="THF96584.1"/>
    <property type="molecule type" value="Genomic_DNA"/>
</dbReference>
<keyword evidence="2" id="KW-1185">Reference proteome</keyword>
<proteinExistence type="predicted"/>
<accession>A0A4S4D2T4</accession>
<reference evidence="1 2" key="1">
    <citation type="journal article" date="2018" name="Proc. Natl. Acad. Sci. U.S.A.">
        <title>Draft genome sequence of Camellia sinensis var. sinensis provides insights into the evolution of the tea genome and tea quality.</title>
        <authorList>
            <person name="Wei C."/>
            <person name="Yang H."/>
            <person name="Wang S."/>
            <person name="Zhao J."/>
            <person name="Liu C."/>
            <person name="Gao L."/>
            <person name="Xia E."/>
            <person name="Lu Y."/>
            <person name="Tai Y."/>
            <person name="She G."/>
            <person name="Sun J."/>
            <person name="Cao H."/>
            <person name="Tong W."/>
            <person name="Gao Q."/>
            <person name="Li Y."/>
            <person name="Deng W."/>
            <person name="Jiang X."/>
            <person name="Wang W."/>
            <person name="Chen Q."/>
            <person name="Zhang S."/>
            <person name="Li H."/>
            <person name="Wu J."/>
            <person name="Wang P."/>
            <person name="Li P."/>
            <person name="Shi C."/>
            <person name="Zheng F."/>
            <person name="Jian J."/>
            <person name="Huang B."/>
            <person name="Shan D."/>
            <person name="Shi M."/>
            <person name="Fang C."/>
            <person name="Yue Y."/>
            <person name="Li F."/>
            <person name="Li D."/>
            <person name="Wei S."/>
            <person name="Han B."/>
            <person name="Jiang C."/>
            <person name="Yin Y."/>
            <person name="Xia T."/>
            <person name="Zhang Z."/>
            <person name="Bennetzen J.L."/>
            <person name="Zhao S."/>
            <person name="Wan X."/>
        </authorList>
    </citation>
    <scope>NUCLEOTIDE SEQUENCE [LARGE SCALE GENOMIC DNA]</scope>
    <source>
        <strain evidence="2">cv. Shuchazao</strain>
        <tissue evidence="1">Leaf</tissue>
    </source>
</reference>
<dbReference type="Proteomes" id="UP000306102">
    <property type="component" value="Unassembled WGS sequence"/>
</dbReference>
<name>A0A4S4D2T4_CAMSN</name>
<comment type="caution">
    <text evidence="1">The sequence shown here is derived from an EMBL/GenBank/DDBJ whole genome shotgun (WGS) entry which is preliminary data.</text>
</comment>
<sequence length="160" mass="17095">MAQDGSKIGTNLCNEVLAPNGCIEAACNKQCIEKHHTDSVSGWCAPRPDGSGYSCAVCLCDDAQELSDDMVNALSACSSFEAIDMAGCRAHGNVDVIKFPAWKLMELTPENSGFYVVLADLNNLIEVLVVAVRRKANKHKSVNNGIGGSQIVGMYVPFEV</sequence>
<evidence type="ECO:0000313" key="2">
    <source>
        <dbReference type="Proteomes" id="UP000306102"/>
    </source>
</evidence>